<gene>
    <name evidence="6" type="ORF">P879_04646</name>
</gene>
<dbReference type="Pfam" id="PF24903">
    <property type="entry name" value="OB_MEIOB_N"/>
    <property type="match status" value="1"/>
</dbReference>
<evidence type="ECO:0000256" key="3">
    <source>
        <dbReference type="ARBA" id="ARBA00038329"/>
    </source>
</evidence>
<evidence type="ECO:0000256" key="1">
    <source>
        <dbReference type="ARBA" id="ARBA00023125"/>
    </source>
</evidence>
<protein>
    <submittedName>
        <fullName evidence="6">Meiosis-specific with OB domain-containing protein</fullName>
    </submittedName>
</protein>
<evidence type="ECO:0000313" key="6">
    <source>
        <dbReference type="EMBL" id="KAF8567609.1"/>
    </source>
</evidence>
<dbReference type="InterPro" id="IPR052469">
    <property type="entry name" value="MEIOB"/>
</dbReference>
<dbReference type="GO" id="GO:0000712">
    <property type="term" value="P:resolution of meiotic recombination intermediates"/>
    <property type="evidence" value="ECO:0007669"/>
    <property type="project" value="TreeGrafter"/>
</dbReference>
<dbReference type="Proteomes" id="UP000699462">
    <property type="component" value="Unassembled WGS sequence"/>
</dbReference>
<dbReference type="GO" id="GO:0008310">
    <property type="term" value="F:single-stranded DNA 3'-5' DNA exonuclease activity"/>
    <property type="evidence" value="ECO:0007669"/>
    <property type="project" value="TreeGrafter"/>
</dbReference>
<evidence type="ECO:0000259" key="5">
    <source>
        <dbReference type="Pfam" id="PF24903"/>
    </source>
</evidence>
<keyword evidence="1" id="KW-0238">DNA-binding</keyword>
<feature type="domain" description="MEIOB-like N-terminal" evidence="5">
    <location>
        <begin position="17"/>
        <end position="156"/>
    </location>
</feature>
<keyword evidence="7" id="KW-1185">Reference proteome</keyword>
<dbReference type="InterPro" id="IPR056880">
    <property type="entry name" value="OB_MEIOB_N"/>
</dbReference>
<evidence type="ECO:0000313" key="7">
    <source>
        <dbReference type="Proteomes" id="UP000699462"/>
    </source>
</evidence>
<dbReference type="PANTHER" id="PTHR21166">
    <property type="entry name" value="CELL DIVISION CONTROL PROTEIN 24 OB DOMAIN-CONTAINING PROTEIN-RELATED"/>
    <property type="match status" value="1"/>
</dbReference>
<dbReference type="SUPFAM" id="SSF50249">
    <property type="entry name" value="Nucleic acid-binding proteins"/>
    <property type="match status" value="1"/>
</dbReference>
<name>A0A8T0DIA7_9TREM</name>
<evidence type="ECO:0000256" key="4">
    <source>
        <dbReference type="SAM" id="MobiDB-lite"/>
    </source>
</evidence>
<sequence length="573" mass="64485">MAWTVESAKTQKTHLDALAIKDISPARGKFNIIGIIISKLPIRKFVKNENGKKSTQAVFTFTIRDSLFDWINGSLWGLFTNVSTVASGFNIGDCVLVVGARAKNKVKGSYEDQFMVSTPTEFHLVLNDQGGNIVHFDFPDKTYTANLKSALTVPTKQHMPLNQIVQMVHARNETHNVFQRHGGQANSESRPSSAQFTFFAAVADVGQPKAVILRRKRIQTSEVELQQDENHQSWVDNFAEVAQRCELLLFDETCARFPITLWNDEWIHTAFTTFIPYVTVLSIIDCPVRYDNYRRGVVAVPNSKTLIIIAPECAEANRLSQYAKHRAKGSKNASSFDPNEDRERDMRFTQPMPSLMKRAPPEVHDIPLTSIHNIMTIRELKSGKTNTGYGIVFALITKIDLDRSDLTGLVTLQCNSCQRRMLPCDPPADLAIPAPGKPVINEQAGGSFYAMCTTNDCPLANQRFAWSDTQHITLDYGTMINLSDHTGTYHRTLLSGEAMTKLVGCPPTKFITLDLRQRSRIKWNICLHRFKIYFWSEQPSFNCPFPLLTVLACEKPNAFEVMNSLQSHLPGHC</sequence>
<dbReference type="GO" id="GO:0003697">
    <property type="term" value="F:single-stranded DNA binding"/>
    <property type="evidence" value="ECO:0007669"/>
    <property type="project" value="TreeGrafter"/>
</dbReference>
<dbReference type="EMBL" id="JTDF01003669">
    <property type="protein sequence ID" value="KAF8567609.1"/>
    <property type="molecule type" value="Genomic_DNA"/>
</dbReference>
<comment type="caution">
    <text evidence="6">The sequence shown here is derived from an EMBL/GenBank/DDBJ whole genome shotgun (WGS) entry which is preliminary data.</text>
</comment>
<keyword evidence="2" id="KW-0469">Meiosis</keyword>
<dbReference type="InterPro" id="IPR012340">
    <property type="entry name" value="NA-bd_OB-fold"/>
</dbReference>
<feature type="region of interest" description="Disordered" evidence="4">
    <location>
        <begin position="325"/>
        <end position="344"/>
    </location>
</feature>
<dbReference type="OrthoDB" id="9937820at2759"/>
<evidence type="ECO:0000256" key="2">
    <source>
        <dbReference type="ARBA" id="ARBA00023254"/>
    </source>
</evidence>
<organism evidence="6 7">
    <name type="scientific">Paragonimus westermani</name>
    <dbReference type="NCBI Taxonomy" id="34504"/>
    <lineage>
        <taxon>Eukaryota</taxon>
        <taxon>Metazoa</taxon>
        <taxon>Spiralia</taxon>
        <taxon>Lophotrochozoa</taxon>
        <taxon>Platyhelminthes</taxon>
        <taxon>Trematoda</taxon>
        <taxon>Digenea</taxon>
        <taxon>Plagiorchiida</taxon>
        <taxon>Troglotremata</taxon>
        <taxon>Troglotrematidae</taxon>
        <taxon>Paragonimus</taxon>
    </lineage>
</organism>
<reference evidence="6 7" key="1">
    <citation type="submission" date="2019-07" db="EMBL/GenBank/DDBJ databases">
        <title>Annotation for the trematode Paragonimus westermani.</title>
        <authorList>
            <person name="Choi Y.-J."/>
        </authorList>
    </citation>
    <scope>NUCLEOTIDE SEQUENCE [LARGE SCALE GENOMIC DNA]</scope>
    <source>
        <strain evidence="6">180907_Pwestermani</strain>
    </source>
</reference>
<dbReference type="PANTHER" id="PTHR21166:SF2">
    <property type="entry name" value="CELL DIVISION CONTROL PROTEIN 24 OB DOMAIN-CONTAINING PROTEIN-RELATED"/>
    <property type="match status" value="1"/>
</dbReference>
<accession>A0A8T0DIA7</accession>
<dbReference type="AlphaFoldDB" id="A0A8T0DIA7"/>
<comment type="similarity">
    <text evidence="3">Belongs to the MEIOB family.</text>
</comment>
<proteinExistence type="inferred from homology"/>
<dbReference type="Gene3D" id="2.40.50.140">
    <property type="entry name" value="Nucleic acid-binding proteins"/>
    <property type="match status" value="1"/>
</dbReference>